<evidence type="ECO:0000313" key="3">
    <source>
        <dbReference type="EMBL" id="KYL05328.1"/>
    </source>
</evidence>
<organism evidence="3 4">
    <name type="scientific">Fusobacterium necrophorum subsp. funduliforme</name>
    <dbReference type="NCBI Taxonomy" id="143387"/>
    <lineage>
        <taxon>Bacteria</taxon>
        <taxon>Fusobacteriati</taxon>
        <taxon>Fusobacteriota</taxon>
        <taxon>Fusobacteriia</taxon>
        <taxon>Fusobacteriales</taxon>
        <taxon>Fusobacteriaceae</taxon>
        <taxon>Fusobacterium</taxon>
    </lineage>
</organism>
<evidence type="ECO:0000313" key="4">
    <source>
        <dbReference type="Proteomes" id="UP000075816"/>
    </source>
</evidence>
<feature type="compositionally biased region" description="Basic and acidic residues" evidence="1">
    <location>
        <begin position="100"/>
        <end position="110"/>
    </location>
</feature>
<name>A0A162J8E2_9FUSO</name>
<gene>
    <name evidence="3" type="ORF">A2J07_00905</name>
</gene>
<dbReference type="RefSeq" id="WP_062680891.1">
    <property type="nucleotide sequence ID" value="NZ_CAXOVC010000002.1"/>
</dbReference>
<evidence type="ECO:0000256" key="1">
    <source>
        <dbReference type="SAM" id="MobiDB-lite"/>
    </source>
</evidence>
<dbReference type="Proteomes" id="UP000075816">
    <property type="component" value="Unassembled WGS sequence"/>
</dbReference>
<sequence>MKIIELYTVTFLDWKGIILTDSKPSVEATEENIEKLRVFIENGILRMYDPETDPEPPYENPFEPYMQPVANPFTSGEYDLSNHQEMSIRVEEEEEEKKDEEENKETKNLDEEANDIPEEAEGITEDFSKWKKKQLEEKLTQLGVEIPSNARKEQLIELIEKTLKEEKEEM</sequence>
<dbReference type="Pfam" id="PF09124">
    <property type="entry name" value="Endonuc-dimeris"/>
    <property type="match status" value="1"/>
</dbReference>
<proteinExistence type="predicted"/>
<comment type="caution">
    <text evidence="3">The sequence shown here is derived from an EMBL/GenBank/DDBJ whole genome shotgun (WGS) entry which is preliminary data.</text>
</comment>
<evidence type="ECO:0000259" key="2">
    <source>
        <dbReference type="Pfam" id="PF09124"/>
    </source>
</evidence>
<dbReference type="InterPro" id="IPR015208">
    <property type="entry name" value="T4_recomb_endonuclease_dimer"/>
</dbReference>
<dbReference type="AlphaFoldDB" id="A0A162J8E2"/>
<feature type="compositionally biased region" description="Basic and acidic residues" evidence="1">
    <location>
        <begin position="80"/>
        <end position="90"/>
    </location>
</feature>
<protein>
    <recommendedName>
        <fullName evidence="2">T4 recombination endonuclease VII dimerisation domain-containing protein</fullName>
    </recommendedName>
</protein>
<feature type="domain" description="T4 recombination endonuclease VII dimerisation" evidence="2">
    <location>
        <begin position="124"/>
        <end position="164"/>
    </location>
</feature>
<feature type="compositionally biased region" description="Acidic residues" evidence="1">
    <location>
        <begin position="111"/>
        <end position="124"/>
    </location>
</feature>
<reference evidence="3 4" key="1">
    <citation type="submission" date="2016-03" db="EMBL/GenBank/DDBJ databases">
        <title>Comparative genomics of human isolates of Fusobacterium necrophorum.</title>
        <authorList>
            <person name="Jensen A."/>
            <person name="Bank S."/>
            <person name="Andersen P.S."/>
            <person name="Kristensen L.H."/>
            <person name="Prag J."/>
        </authorList>
    </citation>
    <scope>NUCLEOTIDE SEQUENCE [LARGE SCALE GENOMIC DNA]</scope>
    <source>
        <strain evidence="3 4">LS_1264</strain>
    </source>
</reference>
<dbReference type="EMBL" id="LVEA01000001">
    <property type="protein sequence ID" value="KYL05328.1"/>
    <property type="molecule type" value="Genomic_DNA"/>
</dbReference>
<feature type="region of interest" description="Disordered" evidence="1">
    <location>
        <begin position="52"/>
        <end position="128"/>
    </location>
</feature>
<accession>A0A162J8E2</accession>